<evidence type="ECO:0000313" key="1">
    <source>
        <dbReference type="EMBL" id="GCD62857.1"/>
    </source>
</evidence>
<dbReference type="EMBL" id="BDEV01000077">
    <property type="protein sequence ID" value="GCD62857.1"/>
    <property type="molecule type" value="Genomic_DNA"/>
</dbReference>
<sequence>MADMQTTWIVTVTSNSAVFTSYSEPKWFPRLMAYRCSDEGGDCYYVIVPNASAVTIASTP</sequence>
<keyword evidence="2" id="KW-1185">Reference proteome</keyword>
<proteinExistence type="predicted"/>
<gene>
    <name evidence="1" type="ORF">NBRC3278_1950</name>
</gene>
<dbReference type="AlphaFoldDB" id="A0A401X532"/>
<comment type="caution">
    <text evidence="1">The sequence shown here is derived from an EMBL/GenBank/DDBJ whole genome shotgun (WGS) entry which is preliminary data.</text>
</comment>
<evidence type="ECO:0000313" key="2">
    <source>
        <dbReference type="Proteomes" id="UP000287385"/>
    </source>
</evidence>
<organism evidence="1 2">
    <name type="scientific">Acetobacter pasteurianus NBRC 3278</name>
    <dbReference type="NCBI Taxonomy" id="1226660"/>
    <lineage>
        <taxon>Bacteria</taxon>
        <taxon>Pseudomonadati</taxon>
        <taxon>Pseudomonadota</taxon>
        <taxon>Alphaproteobacteria</taxon>
        <taxon>Acetobacterales</taxon>
        <taxon>Acetobacteraceae</taxon>
        <taxon>Acetobacter</taxon>
    </lineage>
</organism>
<name>A0A401X532_ACEPA</name>
<reference evidence="1 2" key="1">
    <citation type="submission" date="2016-06" db="EMBL/GenBank/DDBJ databases">
        <title>Acetobacter pasteurianus NBRC 3278 whole genome sequencing project.</title>
        <authorList>
            <person name="Matsutani M."/>
            <person name="Shiwa Y."/>
            <person name="Okamoto-Kainuma A."/>
            <person name="Ishikawa M."/>
            <person name="Koizumi Y."/>
            <person name="Yoshikawa H."/>
            <person name="Yakushi T."/>
            <person name="Matsushita K."/>
        </authorList>
    </citation>
    <scope>NUCLEOTIDE SEQUENCE [LARGE SCALE GENOMIC DNA]</scope>
    <source>
        <strain evidence="1 2">NBRC 3278</strain>
    </source>
</reference>
<dbReference type="Proteomes" id="UP000287385">
    <property type="component" value="Unassembled WGS sequence"/>
</dbReference>
<protein>
    <submittedName>
        <fullName evidence="1">Uncharacterized protein</fullName>
    </submittedName>
</protein>
<accession>A0A401X532</accession>